<evidence type="ECO:0000313" key="2">
    <source>
        <dbReference type="EMBL" id="GHB34090.1"/>
    </source>
</evidence>
<evidence type="ECO:0000259" key="1">
    <source>
        <dbReference type="Pfam" id="PF12571"/>
    </source>
</evidence>
<gene>
    <name evidence="2" type="ORF">GCM10007094_23930</name>
</gene>
<dbReference type="InterPro" id="IPR022225">
    <property type="entry name" value="Phage_tail_fibre_N"/>
</dbReference>
<dbReference type="EMBL" id="BMXE01000004">
    <property type="protein sequence ID" value="GHB34090.1"/>
    <property type="molecule type" value="Genomic_DNA"/>
</dbReference>
<accession>A0ABQ3EET8</accession>
<feature type="domain" description="Phage tail fibre protein N-terminal" evidence="1">
    <location>
        <begin position="12"/>
        <end position="130"/>
    </location>
</feature>
<dbReference type="Pfam" id="PF12571">
    <property type="entry name" value="Phage_tail_fib"/>
    <property type="match status" value="1"/>
</dbReference>
<proteinExistence type="predicted"/>
<dbReference type="RefSeq" id="WP_189437036.1">
    <property type="nucleotide sequence ID" value="NZ_BMXE01000004.1"/>
</dbReference>
<comment type="caution">
    <text evidence="2">The sequence shown here is derived from an EMBL/GenBank/DDBJ whole genome shotgun (WGS) entry which is preliminary data.</text>
</comment>
<keyword evidence="3" id="KW-1185">Reference proteome</keyword>
<organism evidence="2 3">
    <name type="scientific">Pseudovibrio japonicus</name>
    <dbReference type="NCBI Taxonomy" id="366534"/>
    <lineage>
        <taxon>Bacteria</taxon>
        <taxon>Pseudomonadati</taxon>
        <taxon>Pseudomonadota</taxon>
        <taxon>Alphaproteobacteria</taxon>
        <taxon>Hyphomicrobiales</taxon>
        <taxon>Stappiaceae</taxon>
        <taxon>Pseudovibrio</taxon>
    </lineage>
</organism>
<protein>
    <recommendedName>
        <fullName evidence="1">Phage tail fibre protein N-terminal domain-containing protein</fullName>
    </recommendedName>
</protein>
<sequence length="188" mass="20210">MADTNINSLSPTLTKQGIQALATLMRTGIKGKITHIGIGAGAYTPTDEITALVDERALAPVLSVSGMGAQAFSLEALFDPSADDGFWVSEIGLYFEDGTLLAVWSSPDEVRWFHGPGTQQIIQFMLILSALPADSIEVYGDLDLSILAGAGFAKMHQAITRNAITLVNNAFELHQQSQQIEDLMENSK</sequence>
<reference evidence="3" key="1">
    <citation type="journal article" date="2019" name="Int. J. Syst. Evol. Microbiol.">
        <title>The Global Catalogue of Microorganisms (GCM) 10K type strain sequencing project: providing services to taxonomists for standard genome sequencing and annotation.</title>
        <authorList>
            <consortium name="The Broad Institute Genomics Platform"/>
            <consortium name="The Broad Institute Genome Sequencing Center for Infectious Disease"/>
            <person name="Wu L."/>
            <person name="Ma J."/>
        </authorList>
    </citation>
    <scope>NUCLEOTIDE SEQUENCE [LARGE SCALE GENOMIC DNA]</scope>
    <source>
        <strain evidence="3">KCTC 12861</strain>
    </source>
</reference>
<name>A0ABQ3EET8_9HYPH</name>
<dbReference type="Proteomes" id="UP000637980">
    <property type="component" value="Unassembled WGS sequence"/>
</dbReference>
<evidence type="ECO:0000313" key="3">
    <source>
        <dbReference type="Proteomes" id="UP000637980"/>
    </source>
</evidence>